<dbReference type="Pfam" id="PF17799">
    <property type="entry name" value="RRM_Rrp7"/>
    <property type="match status" value="1"/>
</dbReference>
<evidence type="ECO:0000259" key="4">
    <source>
        <dbReference type="Pfam" id="PF17799"/>
    </source>
</evidence>
<comment type="similarity">
    <text evidence="1">Belongs to the RRP7 family.</text>
</comment>
<organism evidence="5 6">
    <name type="scientific">Vanrija albida</name>
    <dbReference type="NCBI Taxonomy" id="181172"/>
    <lineage>
        <taxon>Eukaryota</taxon>
        <taxon>Fungi</taxon>
        <taxon>Dikarya</taxon>
        <taxon>Basidiomycota</taxon>
        <taxon>Agaricomycotina</taxon>
        <taxon>Tremellomycetes</taxon>
        <taxon>Trichosporonales</taxon>
        <taxon>Trichosporonaceae</taxon>
        <taxon>Vanrija</taxon>
    </lineage>
</organism>
<dbReference type="InterPro" id="IPR012677">
    <property type="entry name" value="Nucleotide-bd_a/b_plait_sf"/>
</dbReference>
<dbReference type="Gene3D" id="3.30.70.330">
    <property type="match status" value="1"/>
</dbReference>
<dbReference type="InterPro" id="IPR024326">
    <property type="entry name" value="RRP7_C"/>
</dbReference>
<dbReference type="CDD" id="cd12950">
    <property type="entry name" value="RRP7_Rrp7p"/>
    <property type="match status" value="1"/>
</dbReference>
<dbReference type="GeneID" id="95986386"/>
<feature type="compositionally biased region" description="Low complexity" evidence="2">
    <location>
        <begin position="7"/>
        <end position="19"/>
    </location>
</feature>
<accession>A0ABR3Q1I0</accession>
<dbReference type="RefSeq" id="XP_069208475.1">
    <property type="nucleotide sequence ID" value="XM_069353833.1"/>
</dbReference>
<evidence type="ECO:0000313" key="6">
    <source>
        <dbReference type="Proteomes" id="UP001565368"/>
    </source>
</evidence>
<feature type="compositionally biased region" description="Acidic residues" evidence="2">
    <location>
        <begin position="120"/>
        <end position="139"/>
    </location>
</feature>
<dbReference type="InterPro" id="IPR040447">
    <property type="entry name" value="RRM_Rrp7"/>
</dbReference>
<evidence type="ECO:0000256" key="1">
    <source>
        <dbReference type="ARBA" id="ARBA00006110"/>
    </source>
</evidence>
<reference evidence="5 6" key="1">
    <citation type="submission" date="2023-08" db="EMBL/GenBank/DDBJ databases">
        <title>Annotated Genome Sequence of Vanrija albida AlHP1.</title>
        <authorList>
            <person name="Herzog R."/>
        </authorList>
    </citation>
    <scope>NUCLEOTIDE SEQUENCE [LARGE SCALE GENOMIC DNA]</scope>
    <source>
        <strain evidence="5 6">AlHP1</strain>
    </source>
</reference>
<dbReference type="InterPro" id="IPR040446">
    <property type="entry name" value="RRP7"/>
</dbReference>
<feature type="domain" description="Ribosomal RNA-processing protein 7 C-terminal" evidence="3">
    <location>
        <begin position="242"/>
        <end position="375"/>
    </location>
</feature>
<sequence length="375" mass="39626">MPKTKRPSAASGAAPSPKASKAKAKQATTYNGFVAIPLSAASPVPIASSSRAPEHYLFARAHTKPDDPRAERTLFVANVPVDLSADSLRTLFGRWGVVEEVVIPEGVADALEAAVRGLPADDESDESDDEEEAEPEADADGWITVGKGGAEPSFLGTGEKAPRSRRTRRKAAALPPTVPAVTPLPALNPRQTPFGASGARVAHVVFLDAVSVARALAYSGGALQPKPELTGLDFFTAQYDALRPSLAAVREHADSAMARYDHLHSLLLSSRARTHGAGALVDDDGFTVVVRGGRYGRTAGRGGDPGGAGVGVAARGWAKNAAAKPKGKGAGELTDFYKFQAVDRKRQELAAMRARFADDQKKVEELKKSRRFKPY</sequence>
<dbReference type="PANTHER" id="PTHR13191:SF0">
    <property type="entry name" value="RIBOSOMAL RNA-PROCESSING PROTEIN 7 HOMOLOG A-RELATED"/>
    <property type="match status" value="1"/>
</dbReference>
<dbReference type="EMBL" id="JBBXJM010000004">
    <property type="protein sequence ID" value="KAL1408531.1"/>
    <property type="molecule type" value="Genomic_DNA"/>
</dbReference>
<evidence type="ECO:0000313" key="5">
    <source>
        <dbReference type="EMBL" id="KAL1408531.1"/>
    </source>
</evidence>
<comment type="caution">
    <text evidence="5">The sequence shown here is derived from an EMBL/GenBank/DDBJ whole genome shotgun (WGS) entry which is preliminary data.</text>
</comment>
<feature type="region of interest" description="Disordered" evidence="2">
    <location>
        <begin position="118"/>
        <end position="173"/>
    </location>
</feature>
<dbReference type="PANTHER" id="PTHR13191">
    <property type="entry name" value="RIBOSOMAL RNA PROCESSING PROTEIN 7-RELATED"/>
    <property type="match status" value="1"/>
</dbReference>
<protein>
    <recommendedName>
        <fullName evidence="7">RRM domain-containing protein</fullName>
    </recommendedName>
</protein>
<dbReference type="SUPFAM" id="SSF54928">
    <property type="entry name" value="RNA-binding domain, RBD"/>
    <property type="match status" value="1"/>
</dbReference>
<evidence type="ECO:0000259" key="3">
    <source>
        <dbReference type="Pfam" id="PF12923"/>
    </source>
</evidence>
<evidence type="ECO:0000256" key="2">
    <source>
        <dbReference type="SAM" id="MobiDB-lite"/>
    </source>
</evidence>
<name>A0ABR3Q1I0_9TREE</name>
<keyword evidence="6" id="KW-1185">Reference proteome</keyword>
<gene>
    <name evidence="5" type="ORF">Q8F55_005343</name>
</gene>
<feature type="domain" description="Rrp7 RRM-like N-terminal" evidence="4">
    <location>
        <begin position="32"/>
        <end position="95"/>
    </location>
</feature>
<proteinExistence type="inferred from homology"/>
<dbReference type="Pfam" id="PF12923">
    <property type="entry name" value="RRP7"/>
    <property type="match status" value="1"/>
</dbReference>
<dbReference type="Gene3D" id="6.10.250.1770">
    <property type="match status" value="1"/>
</dbReference>
<dbReference type="Proteomes" id="UP001565368">
    <property type="component" value="Unassembled WGS sequence"/>
</dbReference>
<evidence type="ECO:0008006" key="7">
    <source>
        <dbReference type="Google" id="ProtNLM"/>
    </source>
</evidence>
<feature type="region of interest" description="Disordered" evidence="2">
    <location>
        <begin position="1"/>
        <end position="24"/>
    </location>
</feature>
<dbReference type="InterPro" id="IPR035979">
    <property type="entry name" value="RBD_domain_sf"/>
</dbReference>